<dbReference type="Pfam" id="PF03171">
    <property type="entry name" value="2OG-FeII_Oxy"/>
    <property type="match status" value="1"/>
</dbReference>
<dbReference type="PROSITE" id="PS51471">
    <property type="entry name" value="FE2OG_OXY"/>
    <property type="match status" value="1"/>
</dbReference>
<evidence type="ECO:0000313" key="3">
    <source>
        <dbReference type="EMBL" id="CAK9138471.1"/>
    </source>
</evidence>
<dbReference type="InterPro" id="IPR044861">
    <property type="entry name" value="IPNS-like_FE2OG_OXY"/>
</dbReference>
<dbReference type="AlphaFoldDB" id="A0ABC8R0F2"/>
<keyword evidence="4" id="KW-1185">Reference proteome</keyword>
<dbReference type="Proteomes" id="UP001642360">
    <property type="component" value="Unassembled WGS sequence"/>
</dbReference>
<evidence type="ECO:0000259" key="2">
    <source>
        <dbReference type="PROSITE" id="PS51471"/>
    </source>
</evidence>
<feature type="compositionally biased region" description="Basic and acidic residues" evidence="1">
    <location>
        <begin position="71"/>
        <end position="83"/>
    </location>
</feature>
<dbReference type="EMBL" id="CAUOFW020000892">
    <property type="protein sequence ID" value="CAK9138471.1"/>
    <property type="molecule type" value="Genomic_DNA"/>
</dbReference>
<reference evidence="3 4" key="1">
    <citation type="submission" date="2024-02" db="EMBL/GenBank/DDBJ databases">
        <authorList>
            <person name="Vignale AGUSTIN F."/>
            <person name="Sosa J E."/>
            <person name="Modenutti C."/>
        </authorList>
    </citation>
    <scope>NUCLEOTIDE SEQUENCE [LARGE SCALE GENOMIC DNA]</scope>
</reference>
<proteinExistence type="predicted"/>
<feature type="region of interest" description="Disordered" evidence="1">
    <location>
        <begin position="62"/>
        <end position="83"/>
    </location>
</feature>
<accession>A0ABC8R0F2</accession>
<sequence length="104" mass="12056">MSAISILVPNDVQGLQVFKEGHWYDVKYIPNALIIHIGEQAEAVLHRSTVNKEKTRMSWPAFLEPPQEPEVGPHPKLISEENPPKYKTKKYRDYVYCKLNKIPQ</sequence>
<comment type="caution">
    <text evidence="3">The sequence shown here is derived from an EMBL/GenBank/DDBJ whole genome shotgun (WGS) entry which is preliminary data.</text>
</comment>
<dbReference type="Gene3D" id="2.60.120.330">
    <property type="entry name" value="B-lactam Antibiotic, Isopenicillin N Synthase, Chain"/>
    <property type="match status" value="1"/>
</dbReference>
<name>A0ABC8R0F2_9AQUA</name>
<evidence type="ECO:0000256" key="1">
    <source>
        <dbReference type="SAM" id="MobiDB-lite"/>
    </source>
</evidence>
<dbReference type="InterPro" id="IPR027443">
    <property type="entry name" value="IPNS-like_sf"/>
</dbReference>
<protein>
    <recommendedName>
        <fullName evidence="2">Fe2OG dioxygenase domain-containing protein</fullName>
    </recommendedName>
</protein>
<dbReference type="InterPro" id="IPR005123">
    <property type="entry name" value="Oxoglu/Fe-dep_dioxygenase_dom"/>
</dbReference>
<evidence type="ECO:0000313" key="4">
    <source>
        <dbReference type="Proteomes" id="UP001642360"/>
    </source>
</evidence>
<dbReference type="PANTHER" id="PTHR47990">
    <property type="entry name" value="2-OXOGLUTARATE (2OG) AND FE(II)-DEPENDENT OXYGENASE SUPERFAMILY PROTEIN-RELATED"/>
    <property type="match status" value="1"/>
</dbReference>
<dbReference type="InterPro" id="IPR050231">
    <property type="entry name" value="Iron_ascorbate_oxido_reductase"/>
</dbReference>
<gene>
    <name evidence="3" type="ORF">ILEXP_LOCUS5820</name>
</gene>
<organism evidence="3 4">
    <name type="scientific">Ilex paraguariensis</name>
    <name type="common">yerba mate</name>
    <dbReference type="NCBI Taxonomy" id="185542"/>
    <lineage>
        <taxon>Eukaryota</taxon>
        <taxon>Viridiplantae</taxon>
        <taxon>Streptophyta</taxon>
        <taxon>Embryophyta</taxon>
        <taxon>Tracheophyta</taxon>
        <taxon>Spermatophyta</taxon>
        <taxon>Magnoliopsida</taxon>
        <taxon>eudicotyledons</taxon>
        <taxon>Gunneridae</taxon>
        <taxon>Pentapetalae</taxon>
        <taxon>asterids</taxon>
        <taxon>campanulids</taxon>
        <taxon>Aquifoliales</taxon>
        <taxon>Aquifoliaceae</taxon>
        <taxon>Ilex</taxon>
    </lineage>
</organism>
<dbReference type="SUPFAM" id="SSF51197">
    <property type="entry name" value="Clavaminate synthase-like"/>
    <property type="match status" value="1"/>
</dbReference>
<feature type="domain" description="Fe2OG dioxygenase" evidence="2">
    <location>
        <begin position="1"/>
        <end position="65"/>
    </location>
</feature>